<dbReference type="Proteomes" id="UP000018144">
    <property type="component" value="Unassembled WGS sequence"/>
</dbReference>
<proteinExistence type="predicted"/>
<evidence type="ECO:0000313" key="2">
    <source>
        <dbReference type="Proteomes" id="UP000018144"/>
    </source>
</evidence>
<organism evidence="1 2">
    <name type="scientific">Pyronema omphalodes (strain CBS 100304)</name>
    <name type="common">Pyronema confluens</name>
    <dbReference type="NCBI Taxonomy" id="1076935"/>
    <lineage>
        <taxon>Eukaryota</taxon>
        <taxon>Fungi</taxon>
        <taxon>Dikarya</taxon>
        <taxon>Ascomycota</taxon>
        <taxon>Pezizomycotina</taxon>
        <taxon>Pezizomycetes</taxon>
        <taxon>Pezizales</taxon>
        <taxon>Pyronemataceae</taxon>
        <taxon>Pyronema</taxon>
    </lineage>
</organism>
<evidence type="ECO:0000313" key="1">
    <source>
        <dbReference type="EMBL" id="CCX05288.1"/>
    </source>
</evidence>
<dbReference type="EMBL" id="HF935243">
    <property type="protein sequence ID" value="CCX05288.1"/>
    <property type="molecule type" value="Genomic_DNA"/>
</dbReference>
<gene>
    <name evidence="1" type="ORF">PCON_04875</name>
</gene>
<name>U4KV04_PYROM</name>
<reference evidence="1 2" key="1">
    <citation type="journal article" date="2013" name="PLoS Genet.">
        <title>The genome and development-dependent transcriptomes of Pyronema confluens: a window into fungal evolution.</title>
        <authorList>
            <person name="Traeger S."/>
            <person name="Altegoer F."/>
            <person name="Freitag M."/>
            <person name="Gabaldon T."/>
            <person name="Kempken F."/>
            <person name="Kumar A."/>
            <person name="Marcet-Houben M."/>
            <person name="Poggeler S."/>
            <person name="Stajich J.E."/>
            <person name="Nowrousian M."/>
        </authorList>
    </citation>
    <scope>NUCLEOTIDE SEQUENCE [LARGE SCALE GENOMIC DNA]</scope>
    <source>
        <strain evidence="2">CBS 100304</strain>
        <tissue evidence="1">Vegetative mycelium</tissue>
    </source>
</reference>
<sequence>MPPYLPSVTFSYNAAVGSPANGLWIPGPIGAFKPANDSVNINADGSPMLEKRVAVPAWGSKIGDCFHWISDHWHNFCHKPNPPNVPHPITVKPPSGLATPDDSPFGAHPHNGDFLPPGYAPGVEGEQAYLQDIAEVSHGNVYWENVIAGNKPVGGESLDES</sequence>
<dbReference type="AlphaFoldDB" id="U4KV04"/>
<keyword evidence="2" id="KW-1185">Reference proteome</keyword>
<protein>
    <submittedName>
        <fullName evidence="1">Uncharacterized protein</fullName>
    </submittedName>
</protein>
<accession>U4KV04</accession>